<dbReference type="Proteomes" id="UP000287352">
    <property type="component" value="Unassembled WGS sequence"/>
</dbReference>
<dbReference type="InterPro" id="IPR006626">
    <property type="entry name" value="PbH1"/>
</dbReference>
<evidence type="ECO:0000313" key="7">
    <source>
        <dbReference type="Proteomes" id="UP000287352"/>
    </source>
</evidence>
<dbReference type="NCBIfam" id="NF041518">
    <property type="entry name" value="choice_anch_Q"/>
    <property type="match status" value="1"/>
</dbReference>
<proteinExistence type="predicted"/>
<keyword evidence="4" id="KW-0812">Transmembrane</keyword>
<dbReference type="GO" id="GO:0016837">
    <property type="term" value="F:carbon-oxygen lyase activity, acting on polysaccharides"/>
    <property type="evidence" value="ECO:0007669"/>
    <property type="project" value="TreeGrafter"/>
</dbReference>
<dbReference type="Gene3D" id="2.160.20.10">
    <property type="entry name" value="Single-stranded right-handed beta-helix, Pectin lyase-like"/>
    <property type="match status" value="1"/>
</dbReference>
<reference evidence="7" key="1">
    <citation type="submission" date="2018-12" db="EMBL/GenBank/DDBJ databases">
        <title>Tengunoibacter tsumagoiensis gen. nov., sp. nov., Dictyobacter kobayashii sp. nov., D. alpinus sp. nov., and D. joshuensis sp. nov. and description of Dictyobacteraceae fam. nov. within the order Ktedonobacterales isolated from Tengu-no-mugimeshi.</title>
        <authorList>
            <person name="Wang C.M."/>
            <person name="Zheng Y."/>
            <person name="Sakai Y."/>
            <person name="Toyoda A."/>
            <person name="Minakuchi Y."/>
            <person name="Abe K."/>
            <person name="Yokota A."/>
            <person name="Yabe S."/>
        </authorList>
    </citation>
    <scope>NUCLEOTIDE SEQUENCE [LARGE SCALE GENOMIC DNA]</scope>
    <source>
        <strain evidence="7">Uno3</strain>
    </source>
</reference>
<evidence type="ECO:0000256" key="3">
    <source>
        <dbReference type="ARBA" id="ARBA00022729"/>
    </source>
</evidence>
<dbReference type="AlphaFoldDB" id="A0A402A7M4"/>
<dbReference type="InterPro" id="IPR059226">
    <property type="entry name" value="Choice_anch_Q_dom"/>
</dbReference>
<gene>
    <name evidence="6" type="ORF">KTT_50010</name>
</gene>
<keyword evidence="3" id="KW-0732">Signal</keyword>
<accession>A0A402A7M4</accession>
<dbReference type="RefSeq" id="WP_161975742.1">
    <property type="nucleotide sequence ID" value="NZ_BIFR01000002.1"/>
</dbReference>
<keyword evidence="4" id="KW-0472">Membrane</keyword>
<keyword evidence="7" id="KW-1185">Reference proteome</keyword>
<dbReference type="PANTHER" id="PTHR40088">
    <property type="entry name" value="PECTATE LYASE (EUROFUNG)"/>
    <property type="match status" value="1"/>
</dbReference>
<evidence type="ECO:0000259" key="5">
    <source>
        <dbReference type="Pfam" id="PF13229"/>
    </source>
</evidence>
<protein>
    <recommendedName>
        <fullName evidence="5">Right handed beta helix domain-containing protein</fullName>
    </recommendedName>
</protein>
<keyword evidence="2" id="KW-0964">Secreted</keyword>
<dbReference type="InterPro" id="IPR052052">
    <property type="entry name" value="Polysaccharide_Lyase_9"/>
</dbReference>
<dbReference type="InterPro" id="IPR011050">
    <property type="entry name" value="Pectin_lyase_fold/virulence"/>
</dbReference>
<name>A0A402A7M4_9CHLR</name>
<dbReference type="Pfam" id="PF13229">
    <property type="entry name" value="Beta_helix"/>
    <property type="match status" value="1"/>
</dbReference>
<feature type="transmembrane region" description="Helical" evidence="4">
    <location>
        <begin position="510"/>
        <end position="531"/>
    </location>
</feature>
<evidence type="ECO:0000256" key="1">
    <source>
        <dbReference type="ARBA" id="ARBA00004613"/>
    </source>
</evidence>
<dbReference type="SMART" id="SM00710">
    <property type="entry name" value="PbH1"/>
    <property type="match status" value="8"/>
</dbReference>
<dbReference type="EMBL" id="BIFR01000002">
    <property type="protein sequence ID" value="GCE15142.1"/>
    <property type="molecule type" value="Genomic_DNA"/>
</dbReference>
<comment type="subcellular location">
    <subcellularLocation>
        <location evidence="1">Secreted</location>
    </subcellularLocation>
</comment>
<organism evidence="6 7">
    <name type="scientific">Tengunoibacter tsumagoiensis</name>
    <dbReference type="NCBI Taxonomy" id="2014871"/>
    <lineage>
        <taxon>Bacteria</taxon>
        <taxon>Bacillati</taxon>
        <taxon>Chloroflexota</taxon>
        <taxon>Ktedonobacteria</taxon>
        <taxon>Ktedonobacterales</taxon>
        <taxon>Dictyobacteraceae</taxon>
        <taxon>Tengunoibacter</taxon>
    </lineage>
</organism>
<keyword evidence="4" id="KW-1133">Transmembrane helix</keyword>
<comment type="caution">
    <text evidence="6">The sequence shown here is derived from an EMBL/GenBank/DDBJ whole genome shotgun (WGS) entry which is preliminary data.</text>
</comment>
<dbReference type="InterPro" id="IPR039448">
    <property type="entry name" value="Beta_helix"/>
</dbReference>
<dbReference type="SUPFAM" id="SSF51126">
    <property type="entry name" value="Pectin lyase-like"/>
    <property type="match status" value="1"/>
</dbReference>
<dbReference type="GO" id="GO:0005576">
    <property type="term" value="C:extracellular region"/>
    <property type="evidence" value="ECO:0007669"/>
    <property type="project" value="UniProtKB-SubCell"/>
</dbReference>
<sequence>MIRWHSFLLFIFMSGICLTGTFLVMMQTSRAAGAVYYVSTTGNDNNVGTIDQPFASISRAGSVAKAGDRIDVRGGVYALSDGVLIGTTGSPGALITYEAYPGEQVILDGSHAKADATCLVIMGQYNSVKNFTCQGPWFQGILAWNAQHDQIIGNSVHDTTAYGMLIAGDKMGSTADIFVQGNTIFHNGGVQNGTGGIDATYATAVTLAGNIIYGNRGLGLDINGCDTVDMVGNVLHDNTGVEIQYNNTINTTAEQNFVYESTSASNHADGKLPHGVQFGNFSDIGANPINNNVVRNNIFVGQDTGFIYVSVGLGGGLKNTVVANNTFYGGPGGFVVYIDPDAGHQNTQFVNNIFMGTHSGWVGDVPQSAGLQFQHNTWWGGDGNAIGGASASDVNANPQFVGEGSLDAASYQLQAASALRGKGVHLATVTNDFAGSKRPIQGSYDIGAYQYASAQAVDVTPQPTPIVTPTPTQAWRTQVVFGAPKTTKYAVQGPPATIKGHTNTSPFSPLLYIVGGVGALLLLGGAIFWVWSRRNKSKTPIVE</sequence>
<dbReference type="PANTHER" id="PTHR40088:SF2">
    <property type="entry name" value="SECRETED SUGAR HYDROLASE"/>
    <property type="match status" value="1"/>
</dbReference>
<evidence type="ECO:0000256" key="2">
    <source>
        <dbReference type="ARBA" id="ARBA00022525"/>
    </source>
</evidence>
<evidence type="ECO:0000256" key="4">
    <source>
        <dbReference type="SAM" id="Phobius"/>
    </source>
</evidence>
<feature type="domain" description="Right handed beta helix" evidence="5">
    <location>
        <begin position="119"/>
        <end position="259"/>
    </location>
</feature>
<evidence type="ECO:0000313" key="6">
    <source>
        <dbReference type="EMBL" id="GCE15142.1"/>
    </source>
</evidence>
<dbReference type="InterPro" id="IPR012334">
    <property type="entry name" value="Pectin_lyas_fold"/>
</dbReference>